<accession>A0A2P2JAI0</accession>
<organism evidence="1">
    <name type="scientific">Rhizophora mucronata</name>
    <name type="common">Asiatic mangrove</name>
    <dbReference type="NCBI Taxonomy" id="61149"/>
    <lineage>
        <taxon>Eukaryota</taxon>
        <taxon>Viridiplantae</taxon>
        <taxon>Streptophyta</taxon>
        <taxon>Embryophyta</taxon>
        <taxon>Tracheophyta</taxon>
        <taxon>Spermatophyta</taxon>
        <taxon>Magnoliopsida</taxon>
        <taxon>eudicotyledons</taxon>
        <taxon>Gunneridae</taxon>
        <taxon>Pentapetalae</taxon>
        <taxon>rosids</taxon>
        <taxon>fabids</taxon>
        <taxon>Malpighiales</taxon>
        <taxon>Rhizophoraceae</taxon>
        <taxon>Rhizophora</taxon>
    </lineage>
</organism>
<evidence type="ECO:0000313" key="1">
    <source>
        <dbReference type="EMBL" id="MBW90453.1"/>
    </source>
</evidence>
<reference evidence="1" key="1">
    <citation type="submission" date="2018-02" db="EMBL/GenBank/DDBJ databases">
        <title>Rhizophora mucronata_Transcriptome.</title>
        <authorList>
            <person name="Meera S.P."/>
            <person name="Sreeshan A."/>
            <person name="Augustine A."/>
        </authorList>
    </citation>
    <scope>NUCLEOTIDE SEQUENCE</scope>
    <source>
        <tissue evidence="1">Leaf</tissue>
    </source>
</reference>
<name>A0A2P2JAI0_RHIMU</name>
<dbReference type="EMBL" id="GGEC01009970">
    <property type="protein sequence ID" value="MBW90453.1"/>
    <property type="molecule type" value="Transcribed_RNA"/>
</dbReference>
<protein>
    <submittedName>
        <fullName evidence="1">Uncharacterized protein</fullName>
    </submittedName>
</protein>
<proteinExistence type="predicted"/>
<sequence length="23" mass="2660">MGTLFPQYQIQTLRLLPLTIISI</sequence>
<dbReference type="AlphaFoldDB" id="A0A2P2JAI0"/>